<dbReference type="PROSITE" id="PS00698">
    <property type="entry name" value="GH9_3"/>
    <property type="match status" value="1"/>
</dbReference>
<evidence type="ECO:0000313" key="13">
    <source>
        <dbReference type="Proteomes" id="UP000198379"/>
    </source>
</evidence>
<keyword evidence="5 7" id="KW-0326">Glycosidase</keyword>
<feature type="active site" evidence="7">
    <location>
        <position position="1056"/>
    </location>
</feature>
<comment type="similarity">
    <text evidence="1 7 8">Belongs to the glycosyl hydrolase 9 (cellulase E) family.</text>
</comment>
<gene>
    <name evidence="12" type="ORF">SAMN06265376_10895</name>
</gene>
<evidence type="ECO:0000256" key="7">
    <source>
        <dbReference type="PROSITE-ProRule" id="PRU10060"/>
    </source>
</evidence>
<evidence type="ECO:0000259" key="11">
    <source>
        <dbReference type="Pfam" id="PF18962"/>
    </source>
</evidence>
<dbReference type="AlphaFoldDB" id="A0A239CNL6"/>
<evidence type="ECO:0000256" key="3">
    <source>
        <dbReference type="ARBA" id="ARBA00022801"/>
    </source>
</evidence>
<dbReference type="Gene3D" id="1.50.10.10">
    <property type="match status" value="1"/>
</dbReference>
<evidence type="ECO:0000256" key="1">
    <source>
        <dbReference type="ARBA" id="ARBA00007072"/>
    </source>
</evidence>
<feature type="domain" description="Glycoside hydrolase family 9" evidence="9">
    <location>
        <begin position="624"/>
        <end position="1067"/>
    </location>
</feature>
<keyword evidence="4 7" id="KW-0119">Carbohydrate metabolism</keyword>
<dbReference type="SUPFAM" id="SSF48208">
    <property type="entry name" value="Six-hairpin glycosidases"/>
    <property type="match status" value="1"/>
</dbReference>
<evidence type="ECO:0000313" key="12">
    <source>
        <dbReference type="EMBL" id="SNS21462.1"/>
    </source>
</evidence>
<evidence type="ECO:0000259" key="10">
    <source>
        <dbReference type="Pfam" id="PF02927"/>
    </source>
</evidence>
<dbReference type="Pfam" id="PF00759">
    <property type="entry name" value="Glyco_hydro_9"/>
    <property type="match status" value="1"/>
</dbReference>
<dbReference type="NCBIfam" id="TIGR04183">
    <property type="entry name" value="Por_Secre_tail"/>
    <property type="match status" value="1"/>
</dbReference>
<protein>
    <recommendedName>
        <fullName evidence="8">Endoglucanase</fullName>
        <ecNumber evidence="8">3.2.1.4</ecNumber>
    </recommendedName>
</protein>
<keyword evidence="3 7" id="KW-0378">Hydrolase</keyword>
<evidence type="ECO:0000256" key="4">
    <source>
        <dbReference type="ARBA" id="ARBA00023277"/>
    </source>
</evidence>
<proteinExistence type="inferred from homology"/>
<sequence length="1165" mass="126979">MKKYYYPLLIAGLFSLLTNAQVIYSDQFDDFLTTESNSAYDVSLDNGNLNIQGNGTAGAFNAFEYDVHTAGTPTTFDMTSPPQIFIKARANGVGVLRIDVKDAEGYVSNLSANYASLTEEFAVYTLDFDGDFNDGGYGGSPCESANAPCPVDPTTITNLVFFVNDTTGGYDGLIEIDWISVGEPLEEQATDLLYSDQFDDFLTTESNDAYTSSLVDGNLMIVGNGTAGAFNAFEYDLHDMGALQAYDLSANPQLYIKARGTSMPEFRIDMRDTAGFVTNLQANAVTLDDDFGIYQLDFTGDFLDGGYGGSPCESANAPCPVDPTTIAHLVFFVNAATGGYDGTIEIDWISVGEPLENEDEPELLYSDQYDDFLTTDSNDAYTVSLLEGNLNIVANGTAGAFNAFEYDLHDMGTPMAFDVSSAPQLYIKAKGTNTPTLRIDMKDAEGYVTNLQASSATLTEDYFIYTLDFDGNFLDGGYGGTPCEAADAPCAVDPTMITNLLLYVNDATGGYEGVIDIDWISIGQPLEDALPAGKNIRYNQVGYHLNREKLINLTSETDFEPLPYTVVDADGVTVVSGMTSATQLWNESQEYVATIDVSEISTEGIYVITVDDEEAEFRVSENVYEALSEAAFKYYYYNRASTEITAGYGGDYARPLGLPDTEILVHSSAASDARPEGTVISAPKGWYDAGDYNKYIVNSGISTYTLLAAFEHYPDYFETKAYDIPETSNAIPDILDEIKWNLDWMLAMQDPNDGGVYHKLTGLNFQGIIMPADYTADRYVVQKSTSAALNFAAVTAMASRIYANYEAELPGYSAQLIAASESAYTWAQANPTVYYDQPDDVFTGEYGDNNVSDEFQWAAVELFITTSDQTYNNDIDVEAIGNGVPFWGYTAPLALISIVNNAEQIDNDVDVASATAKFLETANQLKDKVNNSAMRVAMGSGDYNWGSNGQAGNQMMLLIQAYQIDGDDTFLDAAFTASDYLLGRNATGYCFVSGFGDLSMNNPHHRISEADTVFDAVPGMVAGGPHSGQQDGCPGYPSTDPARSYVDTWCSYSSNEVTINWNAPLFYSTAALYRIQEEALSIEDVEITDANPLQLYPNPSTDIINISLENASNLSVKVFAMDGKLIIDQALESSRALNINSLSKGMYVMQVENEGEKYVAKFFKM</sequence>
<dbReference type="GO" id="GO:0008810">
    <property type="term" value="F:cellulase activity"/>
    <property type="evidence" value="ECO:0007669"/>
    <property type="project" value="UniProtKB-EC"/>
</dbReference>
<dbReference type="EC" id="3.2.1.4" evidence="8"/>
<evidence type="ECO:0000256" key="2">
    <source>
        <dbReference type="ARBA" id="ARBA00022729"/>
    </source>
</evidence>
<dbReference type="CDD" id="cd02850">
    <property type="entry name" value="E_set_Cellulase_N"/>
    <property type="match status" value="1"/>
</dbReference>
<dbReference type="Pfam" id="PF18962">
    <property type="entry name" value="Por_Secre_tail"/>
    <property type="match status" value="1"/>
</dbReference>
<dbReference type="EMBL" id="FZNY01000008">
    <property type="protein sequence ID" value="SNS21462.1"/>
    <property type="molecule type" value="Genomic_DNA"/>
</dbReference>
<dbReference type="SUPFAM" id="SSF81296">
    <property type="entry name" value="E set domains"/>
    <property type="match status" value="1"/>
</dbReference>
<dbReference type="InterPro" id="IPR014756">
    <property type="entry name" value="Ig_E-set"/>
</dbReference>
<feature type="chain" id="PRO_5011811013" description="Endoglucanase" evidence="8">
    <location>
        <begin position="21"/>
        <end position="1165"/>
    </location>
</feature>
<evidence type="ECO:0000256" key="5">
    <source>
        <dbReference type="ARBA" id="ARBA00023295"/>
    </source>
</evidence>
<reference evidence="12 13" key="1">
    <citation type="submission" date="2017-06" db="EMBL/GenBank/DDBJ databases">
        <authorList>
            <person name="Kim H.J."/>
            <person name="Triplett B.A."/>
        </authorList>
    </citation>
    <scope>NUCLEOTIDE SEQUENCE [LARGE SCALE GENOMIC DNA]</scope>
    <source>
        <strain evidence="12 13">DSM 25597</strain>
    </source>
</reference>
<keyword evidence="8" id="KW-0136">Cellulose degradation</keyword>
<dbReference type="PANTHER" id="PTHR22298">
    <property type="entry name" value="ENDO-1,4-BETA-GLUCANASE"/>
    <property type="match status" value="1"/>
</dbReference>
<dbReference type="InterPro" id="IPR008928">
    <property type="entry name" value="6-hairpin_glycosidase_sf"/>
</dbReference>
<name>A0A239CNL6_9FLAO</name>
<feature type="domain" description="Secretion system C-terminal sorting" evidence="11">
    <location>
        <begin position="1095"/>
        <end position="1162"/>
    </location>
</feature>
<dbReference type="GO" id="GO:0030245">
    <property type="term" value="P:cellulose catabolic process"/>
    <property type="evidence" value="ECO:0007669"/>
    <property type="project" value="UniProtKB-KW"/>
</dbReference>
<dbReference type="OrthoDB" id="9808897at2"/>
<evidence type="ECO:0000256" key="6">
    <source>
        <dbReference type="ARBA" id="ARBA00023326"/>
    </source>
</evidence>
<feature type="active site" evidence="7">
    <location>
        <position position="1047"/>
    </location>
</feature>
<organism evidence="12 13">
    <name type="scientific">Dokdonia pacifica</name>
    <dbReference type="NCBI Taxonomy" id="1627892"/>
    <lineage>
        <taxon>Bacteria</taxon>
        <taxon>Pseudomonadati</taxon>
        <taxon>Bacteroidota</taxon>
        <taxon>Flavobacteriia</taxon>
        <taxon>Flavobacteriales</taxon>
        <taxon>Flavobacteriaceae</taxon>
        <taxon>Dokdonia</taxon>
    </lineage>
</organism>
<dbReference type="Pfam" id="PF02927">
    <property type="entry name" value="CelD_N"/>
    <property type="match status" value="1"/>
</dbReference>
<evidence type="ECO:0000256" key="8">
    <source>
        <dbReference type="RuleBase" id="RU361166"/>
    </source>
</evidence>
<dbReference type="RefSeq" id="WP_089373378.1">
    <property type="nucleotide sequence ID" value="NZ_BMEP01000009.1"/>
</dbReference>
<dbReference type="InterPro" id="IPR012341">
    <property type="entry name" value="6hp_glycosidase-like_sf"/>
</dbReference>
<keyword evidence="2 8" id="KW-0732">Signal</keyword>
<dbReference type="InterPro" id="IPR001701">
    <property type="entry name" value="Glyco_hydro_9"/>
</dbReference>
<dbReference type="InterPro" id="IPR026444">
    <property type="entry name" value="Secre_tail"/>
</dbReference>
<dbReference type="InterPro" id="IPR013783">
    <property type="entry name" value="Ig-like_fold"/>
</dbReference>
<dbReference type="Gene3D" id="2.60.40.10">
    <property type="entry name" value="Immunoglobulins"/>
    <property type="match status" value="1"/>
</dbReference>
<feature type="signal peptide" evidence="8">
    <location>
        <begin position="1"/>
        <end position="20"/>
    </location>
</feature>
<accession>A0A239CNL6</accession>
<keyword evidence="6 7" id="KW-0624">Polysaccharide degradation</keyword>
<keyword evidence="13" id="KW-1185">Reference proteome</keyword>
<dbReference type="InterPro" id="IPR004197">
    <property type="entry name" value="Cellulase_Ig-like"/>
</dbReference>
<feature type="domain" description="Cellulase Ig-like" evidence="10">
    <location>
        <begin position="533"/>
        <end position="614"/>
    </location>
</feature>
<comment type="catalytic activity">
    <reaction evidence="8">
        <text>Endohydrolysis of (1-&gt;4)-beta-D-glucosidic linkages in cellulose, lichenin and cereal beta-D-glucans.</text>
        <dbReference type="EC" id="3.2.1.4"/>
    </reaction>
</comment>
<dbReference type="Proteomes" id="UP000198379">
    <property type="component" value="Unassembled WGS sequence"/>
</dbReference>
<evidence type="ECO:0000259" key="9">
    <source>
        <dbReference type="Pfam" id="PF00759"/>
    </source>
</evidence>
<dbReference type="InterPro" id="IPR033126">
    <property type="entry name" value="Glyco_hydro_9_Asp/Glu_AS"/>
</dbReference>